<protein>
    <submittedName>
        <fullName evidence="3">Uncharacterized protein</fullName>
    </submittedName>
</protein>
<name>F2PTW8_TRIEC</name>
<evidence type="ECO:0000256" key="2">
    <source>
        <dbReference type="SAM" id="Phobius"/>
    </source>
</evidence>
<keyword evidence="2" id="KW-1133">Transmembrane helix</keyword>
<dbReference type="EMBL" id="DS995739">
    <property type="protein sequence ID" value="EGE05336.1"/>
    <property type="molecule type" value="Genomic_DNA"/>
</dbReference>
<proteinExistence type="predicted"/>
<organism evidence="3 4">
    <name type="scientific">Trichophyton equinum (strain ATCC MYA-4606 / CBS 127.97)</name>
    <name type="common">Horse ringworm fungus</name>
    <dbReference type="NCBI Taxonomy" id="559882"/>
    <lineage>
        <taxon>Eukaryota</taxon>
        <taxon>Fungi</taxon>
        <taxon>Dikarya</taxon>
        <taxon>Ascomycota</taxon>
        <taxon>Pezizomycotina</taxon>
        <taxon>Eurotiomycetes</taxon>
        <taxon>Eurotiomycetidae</taxon>
        <taxon>Onygenales</taxon>
        <taxon>Arthrodermataceae</taxon>
        <taxon>Trichophyton</taxon>
    </lineage>
</organism>
<evidence type="ECO:0000313" key="4">
    <source>
        <dbReference type="Proteomes" id="UP000009169"/>
    </source>
</evidence>
<keyword evidence="4" id="KW-1185">Reference proteome</keyword>
<dbReference type="HOGENOM" id="CLU_1435393_0_0_1"/>
<dbReference type="Proteomes" id="UP000009169">
    <property type="component" value="Unassembled WGS sequence"/>
</dbReference>
<feature type="region of interest" description="Disordered" evidence="1">
    <location>
        <begin position="83"/>
        <end position="129"/>
    </location>
</feature>
<sequence length="189" mass="20853">MEMQQQKKQRRNEEEAKGGTPCGSRSRCMSVVHGLAAWRSVVHHRPASGRGGKARRTAGKVSHTSPSDWLFLTQKASSSSSRLVRRPPFSLSPVSHTLAGNPHRRHAARQTERLPETPPQTETETDRERETLSIGARYRFVVSLTAGPCLACLLCSLTFFLLLPITGLITSTTFTTNQPPPHINSSNDN</sequence>
<feature type="transmembrane region" description="Helical" evidence="2">
    <location>
        <begin position="140"/>
        <end position="163"/>
    </location>
</feature>
<feature type="region of interest" description="Disordered" evidence="1">
    <location>
        <begin position="42"/>
        <end position="64"/>
    </location>
</feature>
<feature type="compositionally biased region" description="Low complexity" evidence="1">
    <location>
        <begin position="83"/>
        <end position="93"/>
    </location>
</feature>
<reference evidence="4" key="1">
    <citation type="journal article" date="2012" name="MBio">
        <title>Comparative genome analysis of Trichophyton rubrum and related dermatophytes reveals candidate genes involved in infection.</title>
        <authorList>
            <person name="Martinez D.A."/>
            <person name="Oliver B.G."/>
            <person name="Graeser Y."/>
            <person name="Goldberg J.M."/>
            <person name="Li W."/>
            <person name="Martinez-Rossi N.M."/>
            <person name="Monod M."/>
            <person name="Shelest E."/>
            <person name="Barton R.C."/>
            <person name="Birch E."/>
            <person name="Brakhage A.A."/>
            <person name="Chen Z."/>
            <person name="Gurr S.J."/>
            <person name="Heiman D."/>
            <person name="Heitman J."/>
            <person name="Kosti I."/>
            <person name="Rossi A."/>
            <person name="Saif S."/>
            <person name="Samalova M."/>
            <person name="Saunders C.W."/>
            <person name="Shea T."/>
            <person name="Summerbell R.C."/>
            <person name="Xu J."/>
            <person name="Young S."/>
            <person name="Zeng Q."/>
            <person name="Birren B.W."/>
            <person name="Cuomo C.A."/>
            <person name="White T.C."/>
        </authorList>
    </citation>
    <scope>NUCLEOTIDE SEQUENCE [LARGE SCALE GENOMIC DNA]</scope>
    <source>
        <strain evidence="4">ATCC MYA-4606 / CBS 127.97</strain>
    </source>
</reference>
<keyword evidence="2" id="KW-0812">Transmembrane</keyword>
<keyword evidence="2" id="KW-0472">Membrane</keyword>
<evidence type="ECO:0000313" key="3">
    <source>
        <dbReference type="EMBL" id="EGE05336.1"/>
    </source>
</evidence>
<accession>F2PTW8</accession>
<feature type="compositionally biased region" description="Basic residues" evidence="1">
    <location>
        <begin position="42"/>
        <end position="58"/>
    </location>
</feature>
<feature type="region of interest" description="Disordered" evidence="1">
    <location>
        <begin position="1"/>
        <end position="27"/>
    </location>
</feature>
<dbReference type="AlphaFoldDB" id="F2PTW8"/>
<evidence type="ECO:0000256" key="1">
    <source>
        <dbReference type="SAM" id="MobiDB-lite"/>
    </source>
</evidence>
<dbReference type="VEuPathDB" id="FungiDB:TEQG_04216"/>
<gene>
    <name evidence="3" type="ORF">TEQG_04216</name>
</gene>